<evidence type="ECO:0000313" key="8">
    <source>
        <dbReference type="Proteomes" id="UP000631114"/>
    </source>
</evidence>
<name>A0A835LGX5_9MAGN</name>
<dbReference type="OrthoDB" id="10263185at2759"/>
<dbReference type="GO" id="GO:0030692">
    <property type="term" value="C:Noc4p-Nop14p complex"/>
    <property type="evidence" value="ECO:0007669"/>
    <property type="project" value="TreeGrafter"/>
</dbReference>
<evidence type="ECO:0000256" key="2">
    <source>
        <dbReference type="ARBA" id="ARBA00007797"/>
    </source>
</evidence>
<reference evidence="7 8" key="1">
    <citation type="submission" date="2020-10" db="EMBL/GenBank/DDBJ databases">
        <title>The Coptis chinensis genome and diversification of protoberbering-type alkaloids.</title>
        <authorList>
            <person name="Wang B."/>
            <person name="Shu S."/>
            <person name="Song C."/>
            <person name="Liu Y."/>
        </authorList>
    </citation>
    <scope>NUCLEOTIDE SEQUENCE [LARGE SCALE GENOMIC DNA]</scope>
    <source>
        <strain evidence="7">HL-2020</strain>
        <tissue evidence="7">Leaf</tissue>
    </source>
</reference>
<feature type="compositionally biased region" description="Basic and acidic residues" evidence="5">
    <location>
        <begin position="523"/>
        <end position="537"/>
    </location>
</feature>
<evidence type="ECO:0000256" key="5">
    <source>
        <dbReference type="SAM" id="MobiDB-lite"/>
    </source>
</evidence>
<keyword evidence="8" id="KW-1185">Reference proteome</keyword>
<evidence type="ECO:0000256" key="3">
    <source>
        <dbReference type="ARBA" id="ARBA00022692"/>
    </source>
</evidence>
<dbReference type="Pfam" id="PF03914">
    <property type="entry name" value="CBF"/>
    <property type="match status" value="1"/>
</dbReference>
<dbReference type="InterPro" id="IPR016024">
    <property type="entry name" value="ARM-type_fold"/>
</dbReference>
<proteinExistence type="inferred from homology"/>
<feature type="region of interest" description="Disordered" evidence="5">
    <location>
        <begin position="502"/>
        <end position="537"/>
    </location>
</feature>
<dbReference type="GO" id="GO:0031965">
    <property type="term" value="C:nuclear membrane"/>
    <property type="evidence" value="ECO:0007669"/>
    <property type="project" value="UniProtKB-SubCell"/>
</dbReference>
<gene>
    <name evidence="7" type="ORF">IFM89_039803</name>
</gene>
<dbReference type="PANTHER" id="PTHR12455:SF0">
    <property type="entry name" value="NUCLEOLAR COMPLEX PROTEIN 4 HOMOLOG"/>
    <property type="match status" value="1"/>
</dbReference>
<dbReference type="GO" id="GO:0032040">
    <property type="term" value="C:small-subunit processome"/>
    <property type="evidence" value="ECO:0007669"/>
    <property type="project" value="TreeGrafter"/>
</dbReference>
<dbReference type="EMBL" id="JADFTS010000061">
    <property type="protein sequence ID" value="KAF9586931.1"/>
    <property type="molecule type" value="Genomic_DNA"/>
</dbReference>
<dbReference type="SUPFAM" id="SSF48371">
    <property type="entry name" value="ARM repeat"/>
    <property type="match status" value="1"/>
</dbReference>
<dbReference type="InterPro" id="IPR005612">
    <property type="entry name" value="CCAAT-binding_factor"/>
</dbReference>
<feature type="compositionally biased region" description="Basic and acidic residues" evidence="5">
    <location>
        <begin position="371"/>
        <end position="387"/>
    </location>
</feature>
<feature type="compositionally biased region" description="Basic and acidic residues" evidence="5">
    <location>
        <begin position="177"/>
        <end position="197"/>
    </location>
</feature>
<dbReference type="GO" id="GO:0042254">
    <property type="term" value="P:ribosome biogenesis"/>
    <property type="evidence" value="ECO:0007669"/>
    <property type="project" value="InterPro"/>
</dbReference>
<evidence type="ECO:0000256" key="1">
    <source>
        <dbReference type="ARBA" id="ARBA00004232"/>
    </source>
</evidence>
<keyword evidence="3" id="KW-0812">Transmembrane</keyword>
<feature type="region of interest" description="Disordered" evidence="5">
    <location>
        <begin position="176"/>
        <end position="197"/>
    </location>
</feature>
<dbReference type="AlphaFoldDB" id="A0A835LGX5"/>
<comment type="caution">
    <text evidence="7">The sequence shown here is derived from an EMBL/GenBank/DDBJ whole genome shotgun (WGS) entry which is preliminary data.</text>
</comment>
<protein>
    <recommendedName>
        <fullName evidence="6">CCAAT-binding factor domain-containing protein</fullName>
    </recommendedName>
</protein>
<comment type="subcellular location">
    <subcellularLocation>
        <location evidence="1">Nucleus membrane</location>
        <topology evidence="1">Multi-pass membrane protein</topology>
    </subcellularLocation>
</comment>
<feature type="region of interest" description="Disordered" evidence="5">
    <location>
        <begin position="363"/>
        <end position="388"/>
    </location>
</feature>
<dbReference type="PANTHER" id="PTHR12455">
    <property type="entry name" value="NUCLEOLAR COMPLEX PROTEIN 4"/>
    <property type="match status" value="1"/>
</dbReference>
<feature type="domain" description="CCAAT-binding factor" evidence="6">
    <location>
        <begin position="261"/>
        <end position="437"/>
    </location>
</feature>
<dbReference type="InterPro" id="IPR027193">
    <property type="entry name" value="Noc4"/>
</dbReference>
<comment type="similarity">
    <text evidence="2">Belongs to the CBF/MAK21 family.</text>
</comment>
<keyword evidence="4" id="KW-1133">Transmembrane helix</keyword>
<evidence type="ECO:0000313" key="7">
    <source>
        <dbReference type="EMBL" id="KAF9586931.1"/>
    </source>
</evidence>
<dbReference type="Proteomes" id="UP000631114">
    <property type="component" value="Unassembled WGS sequence"/>
</dbReference>
<evidence type="ECO:0000259" key="6">
    <source>
        <dbReference type="Pfam" id="PF03914"/>
    </source>
</evidence>
<sequence length="537" mass="60553">MQAPNSEENLVEALGECGIRELSNFDEFLKSLFAVAVSPESDDTLREVALDGVMEFVKLGKGGKFQSMIYQRFLQAIVYSPSGIDVVVETLVSNFFNYIDVRYFTYITLEKLVRTLDSRDIKDTNNTHQDSENKSKLSNLEFAIHKIHYILSHIPPLETKEGQSDYQMWSELGLSSKETDGKQSKEGDQENRPKKSNSDIAKKMKLKFTKAWLSFLRLSLPLDVYKEVLVTLHQIVIPHLSSPIMLCDFLTRSYDVGGVTSVMALSSLYILMTQHGLEYPNFYEKLYALLEPSIFMAKHRAKFFELLDSCLKSPLLPAYLAAAFTKKLSRLSLVVPPSGALVVIAIIHNLLRRHPSINFLVQQQNDETDGDSSRRENENSESVKESDACTDISTAKPGIDMFNSEETNPAKSNAMRSSLWEIDTLRHHYCPAVSRFVASLENDLTVRAKTTEITVKDFSSASYATIFRAEIGRRIKQVPLAFYKASPASLFSESDFPGWSFKLDDSENEESGNGNNGLLTKSVEADEKSTKRQRIEC</sequence>
<organism evidence="7 8">
    <name type="scientific">Coptis chinensis</name>
    <dbReference type="NCBI Taxonomy" id="261450"/>
    <lineage>
        <taxon>Eukaryota</taxon>
        <taxon>Viridiplantae</taxon>
        <taxon>Streptophyta</taxon>
        <taxon>Embryophyta</taxon>
        <taxon>Tracheophyta</taxon>
        <taxon>Spermatophyta</taxon>
        <taxon>Magnoliopsida</taxon>
        <taxon>Ranunculales</taxon>
        <taxon>Ranunculaceae</taxon>
        <taxon>Coptidoideae</taxon>
        <taxon>Coptis</taxon>
    </lineage>
</organism>
<keyword evidence="4" id="KW-0472">Membrane</keyword>
<evidence type="ECO:0000256" key="4">
    <source>
        <dbReference type="ARBA" id="ARBA00022989"/>
    </source>
</evidence>
<accession>A0A835LGX5</accession>